<dbReference type="EMBL" id="MU001508">
    <property type="protein sequence ID" value="KAF2439885.1"/>
    <property type="molecule type" value="Genomic_DNA"/>
</dbReference>
<feature type="compositionally biased region" description="Low complexity" evidence="10">
    <location>
        <begin position="38"/>
        <end position="53"/>
    </location>
</feature>
<dbReference type="InterPro" id="IPR018574">
    <property type="entry name" value="Structure-sp_endonuc_su_Slx4"/>
</dbReference>
<reference evidence="11" key="1">
    <citation type="journal article" date="2020" name="Stud. Mycol.">
        <title>101 Dothideomycetes genomes: a test case for predicting lifestyles and emergence of pathogens.</title>
        <authorList>
            <person name="Haridas S."/>
            <person name="Albert R."/>
            <person name="Binder M."/>
            <person name="Bloem J."/>
            <person name="Labutti K."/>
            <person name="Salamov A."/>
            <person name="Andreopoulos B."/>
            <person name="Baker S."/>
            <person name="Barry K."/>
            <person name="Bills G."/>
            <person name="Bluhm B."/>
            <person name="Cannon C."/>
            <person name="Castanera R."/>
            <person name="Culley D."/>
            <person name="Daum C."/>
            <person name="Ezra D."/>
            <person name="Gonzalez J."/>
            <person name="Henrissat B."/>
            <person name="Kuo A."/>
            <person name="Liang C."/>
            <person name="Lipzen A."/>
            <person name="Lutzoni F."/>
            <person name="Magnuson J."/>
            <person name="Mondo S."/>
            <person name="Nolan M."/>
            <person name="Ohm R."/>
            <person name="Pangilinan J."/>
            <person name="Park H.-J."/>
            <person name="Ramirez L."/>
            <person name="Alfaro M."/>
            <person name="Sun H."/>
            <person name="Tritt A."/>
            <person name="Yoshinaga Y."/>
            <person name="Zwiers L.-H."/>
            <person name="Turgeon B."/>
            <person name="Goodwin S."/>
            <person name="Spatafora J."/>
            <person name="Crous P."/>
            <person name="Grigoriev I."/>
        </authorList>
    </citation>
    <scope>NUCLEOTIDE SEQUENCE</scope>
    <source>
        <strain evidence="11">CBS 690.94</strain>
    </source>
</reference>
<evidence type="ECO:0000256" key="8">
    <source>
        <dbReference type="ARBA" id="ARBA00029496"/>
    </source>
</evidence>
<keyword evidence="3 9" id="KW-0597">Phosphoprotein</keyword>
<comment type="function">
    <text evidence="9">Regulatory subunit of the SLX1-SLX4 structure-specific endonuclease that resolves DNA secondary structures generated during DNA repair and recombination. Has endonuclease activity towards branched DNA substrates, introducing single-strand cuts in duplex DNA close to junctions with ss-DNA.</text>
</comment>
<comment type="PTM">
    <text evidence="9">Phosphorylated in response to DNA damage.</text>
</comment>
<dbReference type="Pfam" id="PF09494">
    <property type="entry name" value="Slx4"/>
    <property type="match status" value="1"/>
</dbReference>
<feature type="region of interest" description="Disordered" evidence="10">
    <location>
        <begin position="659"/>
        <end position="701"/>
    </location>
</feature>
<feature type="region of interest" description="Disordered" evidence="10">
    <location>
        <begin position="257"/>
        <end position="335"/>
    </location>
</feature>
<dbReference type="GO" id="GO:0033557">
    <property type="term" value="C:Slx1-Slx4 complex"/>
    <property type="evidence" value="ECO:0007669"/>
    <property type="project" value="UniProtKB-UniRule"/>
</dbReference>
<evidence type="ECO:0000256" key="3">
    <source>
        <dbReference type="ARBA" id="ARBA00022553"/>
    </source>
</evidence>
<dbReference type="InterPro" id="IPR027784">
    <property type="entry name" value="Slx4_ascomycetes"/>
</dbReference>
<feature type="region of interest" description="Disordered" evidence="10">
    <location>
        <begin position="375"/>
        <end position="490"/>
    </location>
</feature>
<feature type="region of interest" description="Disordered" evidence="10">
    <location>
        <begin position="12"/>
        <end position="68"/>
    </location>
</feature>
<evidence type="ECO:0000256" key="1">
    <source>
        <dbReference type="ARBA" id="ARBA00004123"/>
    </source>
</evidence>
<dbReference type="AlphaFoldDB" id="A0A9P4P7L2"/>
<evidence type="ECO:0000313" key="11">
    <source>
        <dbReference type="EMBL" id="KAF2439885.1"/>
    </source>
</evidence>
<keyword evidence="6 9" id="KW-0234">DNA repair</keyword>
<feature type="region of interest" description="Disordered" evidence="10">
    <location>
        <begin position="99"/>
        <end position="227"/>
    </location>
</feature>
<dbReference type="OrthoDB" id="5349119at2759"/>
<evidence type="ECO:0000256" key="6">
    <source>
        <dbReference type="ARBA" id="ARBA00023204"/>
    </source>
</evidence>
<feature type="region of interest" description="Disordered" evidence="10">
    <location>
        <begin position="713"/>
        <end position="818"/>
    </location>
</feature>
<accession>A0A9P4P7L2</accession>
<proteinExistence type="inferred from homology"/>
<organism evidence="11 12">
    <name type="scientific">Karstenula rhodostoma CBS 690.94</name>
    <dbReference type="NCBI Taxonomy" id="1392251"/>
    <lineage>
        <taxon>Eukaryota</taxon>
        <taxon>Fungi</taxon>
        <taxon>Dikarya</taxon>
        <taxon>Ascomycota</taxon>
        <taxon>Pezizomycotina</taxon>
        <taxon>Dothideomycetes</taxon>
        <taxon>Pleosporomycetidae</taxon>
        <taxon>Pleosporales</taxon>
        <taxon>Massarineae</taxon>
        <taxon>Didymosphaeriaceae</taxon>
        <taxon>Karstenula</taxon>
    </lineage>
</organism>
<evidence type="ECO:0000256" key="9">
    <source>
        <dbReference type="HAMAP-Rule" id="MF_03110"/>
    </source>
</evidence>
<comment type="subunit">
    <text evidence="9">Forms a heterodimer with SLX1.</text>
</comment>
<sequence>MAGATYDIVVLSSSPDSHHVAPRALSPASPLERRVAMPSSPLRSRSPLSGPRRATAGASRTGSRAAPVPIGVERGFATARSLLADININDRGLSAIEEALESRRAPTGPENTIKASKPPRKRATKAAATGEDAAKPRAKPKPRGRKPKTTGAEQATGDASHAEVVTTTTSSYFAKLPAAPPEPKPTKPRKPRTKKATTDDGEIQTTIKEARVTKPRGATKVTKKAREKAAEVASAHFRSRGAADDAAGLYQQDTTVAGGQSAQIGDDSIWDVPMSPSARCNGPPKQRPPDPSYPLDLDEAVNRRRDWTPPPETEQQEILTSSIGKENKPLPEKESFTSLLSGYSYAQVDARSEQPASKSTPTEVTGAVKRRRVELLDLPNHQVVSRQASPEKGKAPKKKPRTITDLVTGQYAPQQPPPDSPEVTSTFFTRRATAVTKATKMPLNDVADEDSTKASKKPVRKRSTSKPAPEHGEVKGKSKKASAKAAAKPKLVAEKLLSPASALVRLNRQDVLFGTSSQLAREESPTMVREIQKAIRESEQDAELRHSLASDDVPAFGAWSRLQRIEGRRALWKASSRDDEGHTLERQNVYLPEPDRAQDFPLLIEKMPEKSDDSFLDIDDFAPPQAPIPISSDLPTPPRTVANDKVVAAVDRSANSSPYLDIDDFLQRPPAPEDGSRVPAEENVISSSPFRDIDDFPRHLPLSNQPVSSSFHDINDFIPSAQPPATGSLPALASTGSPKKRRGRPPKSQSAIPPRIPVSAPVRVPEKPNTHAQPSTATSPSTPRKSQSRFHSIEAILDSEDDEALSPTPPRARRLGYSPPLPLVLDTAPAPAKDTTNHIVPIHCIPEAKLTFDGIRPTLFPALTFLIRSLPPTTDASNPSWHEKILMYDAIVVEDFTAFLNTHDHVRTYKRATQKQVKAWNKDLKAKGKEEMKVVEGEGMVLAVEKEIEAYMVQKWCEEMSVCCVFRERKNGGARKGLY</sequence>
<feature type="region of interest" description="Disordered" evidence="10">
    <location>
        <begin position="613"/>
        <end position="640"/>
    </location>
</feature>
<feature type="compositionally biased region" description="Low complexity" evidence="10">
    <location>
        <begin position="423"/>
        <end position="440"/>
    </location>
</feature>
<dbReference type="HAMAP" id="MF_03110">
    <property type="entry name" value="Endonuc_su_Slx4"/>
    <property type="match status" value="1"/>
</dbReference>
<keyword evidence="7 9" id="KW-0539">Nucleus</keyword>
<feature type="compositionally biased region" description="Basic residues" evidence="10">
    <location>
        <begin position="454"/>
        <end position="464"/>
    </location>
</feature>
<protein>
    <recommendedName>
        <fullName evidence="8 9">Structure-specific endonuclease subunit SLX4</fullName>
    </recommendedName>
</protein>
<feature type="compositionally biased region" description="Basic residues" evidence="10">
    <location>
        <begin position="136"/>
        <end position="148"/>
    </location>
</feature>
<evidence type="ECO:0000256" key="4">
    <source>
        <dbReference type="ARBA" id="ARBA00022763"/>
    </source>
</evidence>
<comment type="caution">
    <text evidence="11">The sequence shown here is derived from an EMBL/GenBank/DDBJ whole genome shotgun (WGS) entry which is preliminary data.</text>
</comment>
<evidence type="ECO:0000256" key="2">
    <source>
        <dbReference type="ARBA" id="ARBA00006661"/>
    </source>
</evidence>
<dbReference type="Proteomes" id="UP000799764">
    <property type="component" value="Unassembled WGS sequence"/>
</dbReference>
<dbReference type="GO" id="GO:0006260">
    <property type="term" value="P:DNA replication"/>
    <property type="evidence" value="ECO:0007669"/>
    <property type="project" value="InterPro"/>
</dbReference>
<comment type="similarity">
    <text evidence="2 9">Belongs to the SLX4 family.</text>
</comment>
<evidence type="ECO:0000256" key="10">
    <source>
        <dbReference type="SAM" id="MobiDB-lite"/>
    </source>
</evidence>
<keyword evidence="12" id="KW-1185">Reference proteome</keyword>
<name>A0A9P4P7L2_9PLEO</name>
<gene>
    <name evidence="9" type="primary">SLX4</name>
    <name evidence="11" type="ORF">P171DRAFT_476298</name>
</gene>
<keyword evidence="5 9" id="KW-0233">DNA recombination</keyword>
<comment type="subcellular location">
    <subcellularLocation>
        <location evidence="1 9">Nucleus</location>
    </subcellularLocation>
</comment>
<feature type="compositionally biased region" description="Basic and acidic residues" evidence="10">
    <location>
        <begin position="325"/>
        <end position="335"/>
    </location>
</feature>
<feature type="compositionally biased region" description="Polar residues" evidence="10">
    <location>
        <begin position="770"/>
        <end position="785"/>
    </location>
</feature>
<keyword evidence="4 9" id="KW-0227">DNA damage</keyword>
<dbReference type="GO" id="GO:0006310">
    <property type="term" value="P:DNA recombination"/>
    <property type="evidence" value="ECO:0007669"/>
    <property type="project" value="UniProtKB-UniRule"/>
</dbReference>
<evidence type="ECO:0000256" key="5">
    <source>
        <dbReference type="ARBA" id="ARBA00023172"/>
    </source>
</evidence>
<evidence type="ECO:0000313" key="12">
    <source>
        <dbReference type="Proteomes" id="UP000799764"/>
    </source>
</evidence>
<evidence type="ECO:0000256" key="7">
    <source>
        <dbReference type="ARBA" id="ARBA00023242"/>
    </source>
</evidence>
<dbReference type="GO" id="GO:0006281">
    <property type="term" value="P:DNA repair"/>
    <property type="evidence" value="ECO:0007669"/>
    <property type="project" value="UniProtKB-UniRule"/>
</dbReference>
<feature type="compositionally biased region" description="Basic residues" evidence="10">
    <location>
        <begin position="186"/>
        <end position="195"/>
    </location>
</feature>
<dbReference type="GO" id="GO:0017108">
    <property type="term" value="F:5'-flap endonuclease activity"/>
    <property type="evidence" value="ECO:0007669"/>
    <property type="project" value="InterPro"/>
</dbReference>